<dbReference type="FunFam" id="3.30.200.20:FF:000172">
    <property type="entry name" value="cyclin-dependent kinase G-2 isoform X1"/>
    <property type="match status" value="1"/>
</dbReference>
<feature type="compositionally biased region" description="Gly residues" evidence="11">
    <location>
        <begin position="376"/>
        <end position="385"/>
    </location>
</feature>
<evidence type="ECO:0000256" key="7">
    <source>
        <dbReference type="ARBA" id="ARBA00038543"/>
    </source>
</evidence>
<keyword evidence="4" id="KW-0547">Nucleotide-binding</keyword>
<dbReference type="GO" id="GO:0005634">
    <property type="term" value="C:nucleus"/>
    <property type="evidence" value="ECO:0007669"/>
    <property type="project" value="UniProtKB-ARBA"/>
</dbReference>
<dbReference type="Gene3D" id="3.30.200.20">
    <property type="entry name" value="Phosphorylase Kinase, domain 1"/>
    <property type="match status" value="1"/>
</dbReference>
<feature type="region of interest" description="Disordered" evidence="11">
    <location>
        <begin position="832"/>
        <end position="862"/>
    </location>
</feature>
<sequence length="862" mass="87169">MELATGRVVKESSTGPGGRGSEAGRYGSSRSEGDKSGGGGARDYAREGGGGGRSSDGDRDRDRRGGGGDKQQYRRKGSSESRGGSGSTRHYGDSRHDKAYRYTSHRDRSSSSRRDGNAKDRQRSRDSDRGSARGRGRDSGSGGDHGSGRSSSGSRGDFSSHRGANGSSGGSGGGSGGSAGGGGGGGRRLADLPEEAAVNAAAGNGRSSGGFSSGERSGRVDINGAIDAGGEAGSAVKGMEGVANGTGAKPSSSSAAGGAAGKSSAVAGDGEEGEVLLSGSSSPRGAPRRRDASASANGGGGGGGGGGGSSVSSGSVDGGGGGGGGASATRSSPSSPPRGENYSPGGGAGVEAVSKPAGKDRWADSDSDEDEDGGGKGKAGGGGNGAASLEANGAAGGGSGGGHHDGKNGLGGAAGNRGESGGESGAGGVSAEGEGGSARRRSEAGGGAGELKLAMAAGKKAGCTADGTAGGGEDGSGGGNEAGVGGGEQGGAAPENDGGAGRRNSRAPMTVFTRHQAAQDTYNPLLYGCRSVDNYERIEFIDEGAYGKVYCALNKATGEVVALKQVKLTRNNGKEGFPITALRETNVLLSLHNPNIVRVLEMVVGSTLDKVYMVMEYFDHDLKSVMRHMRHQKTWNLLYNHQGKLAICDFGLARKYEEPIRPYTTPVVTQWYRCPELLLGEKTYSTGVDTWSVGTIFGELVLGSPMFQGKTEIDQLKLIFGVLGSPTEDRWPGWTKLPGAKSVGWRQGTGNQLRATFPTNGFSGKPSISTQGLELMNGLLALDPQQRMSAHDALEHCWFTTERPAPTPLGDMPQVDSKLDKDINNALAKWSKAQIGKQSMRGGVSPPAPSRQQRPEIRPKGV</sequence>
<feature type="compositionally biased region" description="Gly residues" evidence="11">
    <location>
        <begin position="36"/>
        <end position="54"/>
    </location>
</feature>
<feature type="compositionally biased region" description="Gly residues" evidence="11">
    <location>
        <begin position="316"/>
        <end position="326"/>
    </location>
</feature>
<feature type="region of interest" description="Disordered" evidence="11">
    <location>
        <begin position="1"/>
        <end position="447"/>
    </location>
</feature>
<feature type="compositionally biased region" description="Gly residues" evidence="11">
    <location>
        <begin position="468"/>
        <end position="490"/>
    </location>
</feature>
<comment type="similarity">
    <text evidence="1">Belongs to the protein kinase superfamily. CMGC Ser/Thr protein kinase family. CDC2/CDKX subfamily.</text>
</comment>
<dbReference type="SUPFAM" id="SSF56112">
    <property type="entry name" value="Protein kinase-like (PK-like)"/>
    <property type="match status" value="1"/>
</dbReference>
<dbReference type="PANTHER" id="PTHR24056:SF546">
    <property type="entry name" value="CYCLIN-DEPENDENT KINASE 12"/>
    <property type="match status" value="1"/>
</dbReference>
<dbReference type="InParanoid" id="D8LCL8"/>
<dbReference type="EMBL" id="FN649734">
    <property type="protein sequence ID" value="CBN79531.1"/>
    <property type="molecule type" value="Genomic_DNA"/>
</dbReference>
<dbReference type="InterPro" id="IPR011009">
    <property type="entry name" value="Kinase-like_dom_sf"/>
</dbReference>
<dbReference type="Pfam" id="PF00069">
    <property type="entry name" value="Pkinase"/>
    <property type="match status" value="2"/>
</dbReference>
<dbReference type="STRING" id="2880.D8LCL8"/>
<feature type="compositionally biased region" description="Gly residues" evidence="11">
    <location>
        <begin position="297"/>
        <end position="309"/>
    </location>
</feature>
<accession>D8LCL8</accession>
<feature type="compositionally biased region" description="Low complexity" evidence="11">
    <location>
        <begin position="275"/>
        <end position="285"/>
    </location>
</feature>
<feature type="domain" description="Protein kinase" evidence="12">
    <location>
        <begin position="535"/>
        <end position="799"/>
    </location>
</feature>
<dbReference type="OMA" id="DIFICME"/>
<dbReference type="GO" id="GO:0005524">
    <property type="term" value="F:ATP binding"/>
    <property type="evidence" value="ECO:0007669"/>
    <property type="project" value="UniProtKB-KW"/>
</dbReference>
<dbReference type="OrthoDB" id="647at2759"/>
<evidence type="ECO:0000256" key="3">
    <source>
        <dbReference type="ARBA" id="ARBA00022679"/>
    </source>
</evidence>
<dbReference type="GO" id="GO:0080090">
    <property type="term" value="P:regulation of primary metabolic process"/>
    <property type="evidence" value="ECO:0007669"/>
    <property type="project" value="UniProtKB-ARBA"/>
</dbReference>
<comment type="subunit">
    <text evidence="7">May form a complex composed of at least the catalytic subunit CRK2 and a cyclin.</text>
</comment>
<evidence type="ECO:0000256" key="10">
    <source>
        <dbReference type="ARBA" id="ARBA00042858"/>
    </source>
</evidence>
<gene>
    <name evidence="13" type="primary">CDKC:1</name>
    <name evidence="13" type="ORF">Esi_0011_0074</name>
</gene>
<dbReference type="GO" id="GO:0007346">
    <property type="term" value="P:regulation of mitotic cell cycle"/>
    <property type="evidence" value="ECO:0007669"/>
    <property type="project" value="TreeGrafter"/>
</dbReference>
<evidence type="ECO:0000313" key="13">
    <source>
        <dbReference type="EMBL" id="CBN79531.1"/>
    </source>
</evidence>
<feature type="compositionally biased region" description="Gly residues" evidence="11">
    <location>
        <begin position="408"/>
        <end position="436"/>
    </location>
</feature>
<proteinExistence type="inferred from homology"/>
<evidence type="ECO:0000256" key="1">
    <source>
        <dbReference type="ARBA" id="ARBA00006485"/>
    </source>
</evidence>
<dbReference type="AlphaFoldDB" id="D8LCL8"/>
<keyword evidence="6" id="KW-0067">ATP-binding</keyword>
<feature type="compositionally biased region" description="Low complexity" evidence="11">
    <location>
        <begin position="195"/>
        <end position="205"/>
    </location>
</feature>
<evidence type="ECO:0000313" key="14">
    <source>
        <dbReference type="Proteomes" id="UP000002630"/>
    </source>
</evidence>
<organism evidence="13 14">
    <name type="scientific">Ectocarpus siliculosus</name>
    <name type="common">Brown alga</name>
    <name type="synonym">Conferva siliculosa</name>
    <dbReference type="NCBI Taxonomy" id="2880"/>
    <lineage>
        <taxon>Eukaryota</taxon>
        <taxon>Sar</taxon>
        <taxon>Stramenopiles</taxon>
        <taxon>Ochrophyta</taxon>
        <taxon>PX clade</taxon>
        <taxon>Phaeophyceae</taxon>
        <taxon>Ectocarpales</taxon>
        <taxon>Ectocarpaceae</taxon>
        <taxon>Ectocarpus</taxon>
    </lineage>
</organism>
<feature type="compositionally biased region" description="Gly residues" evidence="11">
    <location>
        <begin position="166"/>
        <end position="187"/>
    </location>
</feature>
<feature type="compositionally biased region" description="Low complexity" evidence="11">
    <location>
        <begin position="148"/>
        <end position="165"/>
    </location>
</feature>
<dbReference type="EMBL" id="FN647789">
    <property type="protein sequence ID" value="CBN79531.1"/>
    <property type="molecule type" value="Genomic_DNA"/>
</dbReference>
<dbReference type="PROSITE" id="PS50011">
    <property type="entry name" value="PROTEIN_KINASE_DOM"/>
    <property type="match status" value="1"/>
</dbReference>
<dbReference type="PANTHER" id="PTHR24056">
    <property type="entry name" value="CELL DIVISION PROTEIN KINASE"/>
    <property type="match status" value="1"/>
</dbReference>
<evidence type="ECO:0000256" key="9">
    <source>
        <dbReference type="ARBA" id="ARBA00041902"/>
    </source>
</evidence>
<evidence type="ECO:0000256" key="4">
    <source>
        <dbReference type="ARBA" id="ARBA00022741"/>
    </source>
</evidence>
<feature type="compositionally biased region" description="Basic and acidic residues" evidence="11">
    <location>
        <begin position="55"/>
        <end position="67"/>
    </location>
</feature>
<dbReference type="GO" id="GO:0010556">
    <property type="term" value="P:regulation of macromolecule biosynthetic process"/>
    <property type="evidence" value="ECO:0007669"/>
    <property type="project" value="UniProtKB-ARBA"/>
</dbReference>
<evidence type="ECO:0000259" key="12">
    <source>
        <dbReference type="PROSITE" id="PS50011"/>
    </source>
</evidence>
<dbReference type="Gene3D" id="1.10.510.10">
    <property type="entry name" value="Transferase(Phosphotransferase) domain 1"/>
    <property type="match status" value="1"/>
</dbReference>
<dbReference type="InterPro" id="IPR000719">
    <property type="entry name" value="Prot_kinase_dom"/>
</dbReference>
<keyword evidence="2" id="KW-0723">Serine/threonine-protein kinase</keyword>
<feature type="compositionally biased region" description="Basic and acidic residues" evidence="11">
    <location>
        <begin position="90"/>
        <end position="138"/>
    </location>
</feature>
<dbReference type="Proteomes" id="UP000002630">
    <property type="component" value="Linkage Group LG09"/>
</dbReference>
<keyword evidence="5" id="KW-0418">Kinase</keyword>
<dbReference type="eggNOG" id="KOG0663">
    <property type="taxonomic scope" value="Eukaryota"/>
</dbReference>
<dbReference type="InterPro" id="IPR050108">
    <property type="entry name" value="CDK"/>
</dbReference>
<evidence type="ECO:0000256" key="2">
    <source>
        <dbReference type="ARBA" id="ARBA00022527"/>
    </source>
</evidence>
<evidence type="ECO:0000256" key="11">
    <source>
        <dbReference type="SAM" id="MobiDB-lite"/>
    </source>
</evidence>
<evidence type="ECO:0000256" key="6">
    <source>
        <dbReference type="ARBA" id="ARBA00022840"/>
    </source>
</evidence>
<feature type="compositionally biased region" description="Basic and acidic residues" evidence="11">
    <location>
        <begin position="853"/>
        <end position="862"/>
    </location>
</feature>
<feature type="region of interest" description="Disordered" evidence="11">
    <location>
        <begin position="467"/>
        <end position="505"/>
    </location>
</feature>
<feature type="compositionally biased region" description="Low complexity" evidence="11">
    <location>
        <begin position="327"/>
        <end position="339"/>
    </location>
</feature>
<evidence type="ECO:0000256" key="5">
    <source>
        <dbReference type="ARBA" id="ARBA00022777"/>
    </source>
</evidence>
<keyword evidence="14" id="KW-1185">Reference proteome</keyword>
<feature type="compositionally biased region" description="Low complexity" evidence="11">
    <location>
        <begin position="245"/>
        <end position="268"/>
    </location>
</feature>
<protein>
    <recommendedName>
        <fullName evidence="8">Cyclin-dependent kinase 2 homolog</fullName>
    </recommendedName>
    <alternativeName>
        <fullName evidence="9">Cell division control protein 2 homolog</fullName>
    </alternativeName>
    <alternativeName>
        <fullName evidence="10">cdc2-related kinase 2</fullName>
    </alternativeName>
</protein>
<keyword evidence="3 13" id="KW-0808">Transferase</keyword>
<name>D8LCL8_ECTSI</name>
<dbReference type="GO" id="GO:0004674">
    <property type="term" value="F:protein serine/threonine kinase activity"/>
    <property type="evidence" value="ECO:0007669"/>
    <property type="project" value="UniProtKB-KW"/>
</dbReference>
<evidence type="ECO:0000256" key="8">
    <source>
        <dbReference type="ARBA" id="ARBA00039612"/>
    </source>
</evidence>
<reference evidence="13 14" key="1">
    <citation type="journal article" date="2010" name="Nature">
        <title>The Ectocarpus genome and the independent evolution of multicellularity in brown algae.</title>
        <authorList>
            <person name="Cock J.M."/>
            <person name="Sterck L."/>
            <person name="Rouze P."/>
            <person name="Scornet D."/>
            <person name="Allen A.E."/>
            <person name="Amoutzias G."/>
            <person name="Anthouard V."/>
            <person name="Artiguenave F."/>
            <person name="Aury J.M."/>
            <person name="Badger J.H."/>
            <person name="Beszteri B."/>
            <person name="Billiau K."/>
            <person name="Bonnet E."/>
            <person name="Bothwell J.H."/>
            <person name="Bowler C."/>
            <person name="Boyen C."/>
            <person name="Brownlee C."/>
            <person name="Carrano C.J."/>
            <person name="Charrier B."/>
            <person name="Cho G.Y."/>
            <person name="Coelho S.M."/>
            <person name="Collen J."/>
            <person name="Corre E."/>
            <person name="Da Silva C."/>
            <person name="Delage L."/>
            <person name="Delaroque N."/>
            <person name="Dittami S.M."/>
            <person name="Doulbeau S."/>
            <person name="Elias M."/>
            <person name="Farnham G."/>
            <person name="Gachon C.M."/>
            <person name="Gschloessl B."/>
            <person name="Heesch S."/>
            <person name="Jabbari K."/>
            <person name="Jubin C."/>
            <person name="Kawai H."/>
            <person name="Kimura K."/>
            <person name="Kloareg B."/>
            <person name="Kupper F.C."/>
            <person name="Lang D."/>
            <person name="Le Bail A."/>
            <person name="Leblanc C."/>
            <person name="Lerouge P."/>
            <person name="Lohr M."/>
            <person name="Lopez P.J."/>
            <person name="Martens C."/>
            <person name="Maumus F."/>
            <person name="Michel G."/>
            <person name="Miranda-Saavedra D."/>
            <person name="Morales J."/>
            <person name="Moreau H."/>
            <person name="Motomura T."/>
            <person name="Nagasato C."/>
            <person name="Napoli C.A."/>
            <person name="Nelson D.R."/>
            <person name="Nyvall-Collen P."/>
            <person name="Peters A.F."/>
            <person name="Pommier C."/>
            <person name="Potin P."/>
            <person name="Poulain J."/>
            <person name="Quesneville H."/>
            <person name="Read B."/>
            <person name="Rensing S.A."/>
            <person name="Ritter A."/>
            <person name="Rousvoal S."/>
            <person name="Samanta M."/>
            <person name="Samson G."/>
            <person name="Schroeder D.C."/>
            <person name="Segurens B."/>
            <person name="Strittmatter M."/>
            <person name="Tonon T."/>
            <person name="Tregear J.W."/>
            <person name="Valentin K."/>
            <person name="von Dassow P."/>
            <person name="Yamagishi T."/>
            <person name="Van de Peer Y."/>
            <person name="Wincker P."/>
        </authorList>
    </citation>
    <scope>NUCLEOTIDE SEQUENCE [LARGE SCALE GENOMIC DNA]</scope>
    <source>
        <strain evidence="14">Ec32 / CCAP1310/4</strain>
    </source>
</reference>